<sequence length="1077" mass="118232">MEQSNSLLLNEDALKQCPDPTKPVFIYEWLRYLDRVLPATRKADIKNCQQKLVEQLTQRISTGPAPPTRILLAKCIAHVFAIADTYDLFQTINLCNDSLKAKEDSGTPLQVKLTSLCVLGMMYERLGRMVGRSYEESFQLMAKWIKSAESASRAEILFTLSKMVHGLGSAAHSIHKELYKLLSKTYLNDRVLNVRAAAAKCLADLVAESGSPVFSGDVDSICTLCLKALASSNYEVRQEVAKVFAKLVEHTEQATNAGRKQIAPVSPQPPPTSSKASAASTTMEDVFQLMATAFLRGGVGSFLNIKSGLKTAVNGSTSGTTQHHKEIRIGIALGYVRAIQDLGVKWLERNLTFWIKHLLDIMSKCGPMSYTNDPIQAAEVVFMRRCVLYIFRQTLGIMLSEQYQITACKQLGALLSEYINCFDCALDSTDEERILTVEAYASAQASMVILLEISALVRQVGTSITPIFVEAQGIMEPVFGCLLHPISVTRVAAAWCLRCITLAVPSLSTPLIDRCLNRLEHLKKSPEAVSGFSLALASLLAASRESELGIPFCKSRQVFSAAEEMIKTATQSPKLAQRKMNAGWLLISAVISLGTPFVRHNANRLLMLWKSSFPRSVDEAKAEKQRGDTFTWESTLEARAGALASMESFLSYCPELITDEIVKKMLQAVETCLTTMALVAELLLSHGVRLRNPIYLTRIRLYALLANPRIHLKSMEHMLNGLLRELVADITMTDNAQAATIGSVVSGTCQAVEHCLLGGWIRNCAQSYLELELHPYQTTCSGSLEYDTMYLIYGGDGRALSTVPSAPTVSPSSSVDADSFPTNPWPEPSASNIAAIDSAILLFGRVFPVVTNKRKLQLVNHFLTCLKAVKQTPRLYAVQLNVLASICHAMKSISELGPRGVRLDDDELQRLLSVELIMPFLNSDRVLLKCLAIETLGRIVQAVAEPQFVAGNAQYCFDKLRSIRDEKSRTGYTLALGCLHRYMGSLGSGQHLNTSVSIIVALAQDNSSPTVQTWSLLALSLIASTGGGMFRGYVEHGLSLCLRLLLSTSPTHVDVIQAVAKLVCLKFLIKKANNEEK</sequence>
<evidence type="ECO:0000313" key="3">
    <source>
        <dbReference type="Proteomes" id="UP001201812"/>
    </source>
</evidence>
<dbReference type="AlphaFoldDB" id="A0AAD4MXP8"/>
<dbReference type="Gene3D" id="1.25.10.10">
    <property type="entry name" value="Leucine-rich Repeat Variant"/>
    <property type="match status" value="2"/>
</dbReference>
<proteinExistence type="predicted"/>
<dbReference type="PANTHER" id="PTHR21663:SF0">
    <property type="entry name" value="HEAT REPEAT-CONTAINING PROTEIN 5B"/>
    <property type="match status" value="1"/>
</dbReference>
<name>A0AAD4MXP8_9BILA</name>
<dbReference type="GO" id="GO:0005794">
    <property type="term" value="C:Golgi apparatus"/>
    <property type="evidence" value="ECO:0007669"/>
    <property type="project" value="TreeGrafter"/>
</dbReference>
<accession>A0AAD4MXP8</accession>
<organism evidence="2 3">
    <name type="scientific">Ditylenchus destructor</name>
    <dbReference type="NCBI Taxonomy" id="166010"/>
    <lineage>
        <taxon>Eukaryota</taxon>
        <taxon>Metazoa</taxon>
        <taxon>Ecdysozoa</taxon>
        <taxon>Nematoda</taxon>
        <taxon>Chromadorea</taxon>
        <taxon>Rhabditida</taxon>
        <taxon>Tylenchina</taxon>
        <taxon>Tylenchomorpha</taxon>
        <taxon>Sphaerularioidea</taxon>
        <taxon>Anguinidae</taxon>
        <taxon>Anguininae</taxon>
        <taxon>Ditylenchus</taxon>
    </lineage>
</organism>
<feature type="region of interest" description="Disordered" evidence="1">
    <location>
        <begin position="255"/>
        <end position="278"/>
    </location>
</feature>
<dbReference type="GO" id="GO:0006897">
    <property type="term" value="P:endocytosis"/>
    <property type="evidence" value="ECO:0007669"/>
    <property type="project" value="TreeGrafter"/>
</dbReference>
<gene>
    <name evidence="2" type="ORF">DdX_12476</name>
</gene>
<dbReference type="Proteomes" id="UP001201812">
    <property type="component" value="Unassembled WGS sequence"/>
</dbReference>
<dbReference type="InterPro" id="IPR016024">
    <property type="entry name" value="ARM-type_fold"/>
</dbReference>
<protein>
    <submittedName>
        <fullName evidence="2">HEAT repeat-containing protein 5A</fullName>
    </submittedName>
</protein>
<dbReference type="GO" id="GO:0016020">
    <property type="term" value="C:membrane"/>
    <property type="evidence" value="ECO:0007669"/>
    <property type="project" value="TreeGrafter"/>
</dbReference>
<dbReference type="GO" id="GO:0008104">
    <property type="term" value="P:intracellular protein localization"/>
    <property type="evidence" value="ECO:0007669"/>
    <property type="project" value="TreeGrafter"/>
</dbReference>
<dbReference type="InterPro" id="IPR040108">
    <property type="entry name" value="Laa1/Sip1/HEATR5"/>
</dbReference>
<dbReference type="InterPro" id="IPR011989">
    <property type="entry name" value="ARM-like"/>
</dbReference>
<keyword evidence="3" id="KW-1185">Reference proteome</keyword>
<dbReference type="GO" id="GO:0030139">
    <property type="term" value="C:endocytic vesicle"/>
    <property type="evidence" value="ECO:0007669"/>
    <property type="project" value="TreeGrafter"/>
</dbReference>
<dbReference type="GO" id="GO:0042147">
    <property type="term" value="P:retrograde transport, endosome to Golgi"/>
    <property type="evidence" value="ECO:0007669"/>
    <property type="project" value="TreeGrafter"/>
</dbReference>
<dbReference type="SUPFAM" id="SSF48371">
    <property type="entry name" value="ARM repeat"/>
    <property type="match status" value="1"/>
</dbReference>
<dbReference type="PANTHER" id="PTHR21663">
    <property type="entry name" value="HYPOTHETICAL HEAT DOMAIN-CONTAINING"/>
    <property type="match status" value="1"/>
</dbReference>
<dbReference type="EMBL" id="JAKKPZ010000041">
    <property type="protein sequence ID" value="KAI1707379.1"/>
    <property type="molecule type" value="Genomic_DNA"/>
</dbReference>
<reference evidence="2" key="1">
    <citation type="submission" date="2022-01" db="EMBL/GenBank/DDBJ databases">
        <title>Genome Sequence Resource for Two Populations of Ditylenchus destructor, the Migratory Endoparasitic Phytonematode.</title>
        <authorList>
            <person name="Zhang H."/>
            <person name="Lin R."/>
            <person name="Xie B."/>
        </authorList>
    </citation>
    <scope>NUCLEOTIDE SEQUENCE</scope>
    <source>
        <strain evidence="2">BazhouSP</strain>
    </source>
</reference>
<evidence type="ECO:0000256" key="1">
    <source>
        <dbReference type="SAM" id="MobiDB-lite"/>
    </source>
</evidence>
<comment type="caution">
    <text evidence="2">The sequence shown here is derived from an EMBL/GenBank/DDBJ whole genome shotgun (WGS) entry which is preliminary data.</text>
</comment>
<evidence type="ECO:0000313" key="2">
    <source>
        <dbReference type="EMBL" id="KAI1707379.1"/>
    </source>
</evidence>
<dbReference type="GO" id="GO:0005829">
    <property type="term" value="C:cytosol"/>
    <property type="evidence" value="ECO:0007669"/>
    <property type="project" value="GOC"/>
</dbReference>